<dbReference type="AlphaFoldDB" id="A0A1Z4KGT6"/>
<sequence>MEDNKIQTNNPADAIIAISLQIPQGNILQLHVEQNDYSFYLNQQVVEQIQEARNKGISIEIPPKLLLPLWYCTCFSHNFVPTRKEEDGTRITVTKSYTIFLINILQAFWSKSLQKNTSLQPGFTFTSYYQQEQLQSVDAHKQERVLQSVVLFHGDILHKIKWDLLNNNFDCQKIVAAHYWLIEQILGALRSKLNLLVWEIAAIVPAGFLAYNSHSINGLTSVITWIGATITIAFSRPILVKILRRFTTLKSENLDNWVWAIVCSVSGIISHGVGELSNIYLLLLLILSWLTPEIVKRTLRYIWPLLGKFMIRSLSRLPF</sequence>
<name>A0A1Z4KGT6_ANAVA</name>
<dbReference type="EMBL" id="AP018216">
    <property type="protein sequence ID" value="BAY68182.1"/>
    <property type="molecule type" value="Genomic_DNA"/>
</dbReference>
<dbReference type="Proteomes" id="UP000217507">
    <property type="component" value="Chromosome"/>
</dbReference>
<protein>
    <submittedName>
        <fullName evidence="2">Uncharacterized protein</fullName>
    </submittedName>
</protein>
<proteinExistence type="predicted"/>
<reference evidence="2 3" key="1">
    <citation type="submission" date="2017-06" db="EMBL/GenBank/DDBJ databases">
        <title>Genome sequencing of cyanobaciteial culture collection at National Institute for Environmental Studies (NIES).</title>
        <authorList>
            <person name="Hirose Y."/>
            <person name="Shimura Y."/>
            <person name="Fujisawa T."/>
            <person name="Nakamura Y."/>
            <person name="Kawachi M."/>
        </authorList>
    </citation>
    <scope>NUCLEOTIDE SEQUENCE [LARGE SCALE GENOMIC DNA]</scope>
    <source>
        <strain evidence="2 3">NIES-23</strain>
    </source>
</reference>
<evidence type="ECO:0000256" key="1">
    <source>
        <dbReference type="SAM" id="Phobius"/>
    </source>
</evidence>
<organism evidence="2 3">
    <name type="scientific">Trichormus variabilis NIES-23</name>
    <dbReference type="NCBI Taxonomy" id="1973479"/>
    <lineage>
        <taxon>Bacteria</taxon>
        <taxon>Bacillati</taxon>
        <taxon>Cyanobacteriota</taxon>
        <taxon>Cyanophyceae</taxon>
        <taxon>Nostocales</taxon>
        <taxon>Nostocaceae</taxon>
        <taxon>Trichormus</taxon>
    </lineage>
</organism>
<gene>
    <name evidence="2" type="ORF">NIES23_09660</name>
</gene>
<keyword evidence="1" id="KW-1133">Transmembrane helix</keyword>
<evidence type="ECO:0000313" key="2">
    <source>
        <dbReference type="EMBL" id="BAY68182.1"/>
    </source>
</evidence>
<accession>A0A1Z4KGT6</accession>
<keyword evidence="1" id="KW-0812">Transmembrane</keyword>
<evidence type="ECO:0000313" key="3">
    <source>
        <dbReference type="Proteomes" id="UP000217507"/>
    </source>
</evidence>
<feature type="transmembrane region" description="Helical" evidence="1">
    <location>
        <begin position="216"/>
        <end position="235"/>
    </location>
</feature>
<keyword evidence="1" id="KW-0472">Membrane</keyword>
<feature type="transmembrane region" description="Helical" evidence="1">
    <location>
        <begin position="193"/>
        <end position="210"/>
    </location>
</feature>